<feature type="chain" id="PRO_5013358126" evidence="4">
    <location>
        <begin position="20"/>
        <end position="274"/>
    </location>
</feature>
<feature type="domain" description="Yeast cell wall synthesis Kre9/Knh1 C-terminal" evidence="5">
    <location>
        <begin position="170"/>
        <end position="266"/>
    </location>
</feature>
<evidence type="ECO:0000256" key="4">
    <source>
        <dbReference type="SAM" id="SignalP"/>
    </source>
</evidence>
<dbReference type="InterPro" id="IPR045328">
    <property type="entry name" value="Kre9/Knh1"/>
</dbReference>
<dbReference type="AlphaFoldDB" id="A0A1L0BD32"/>
<dbReference type="Pfam" id="PF10342">
    <property type="entry name" value="Kre9_KNH"/>
    <property type="match status" value="1"/>
</dbReference>
<dbReference type="PANTHER" id="PTHR28154">
    <property type="entry name" value="CELL WALL SYNTHESIS PROTEIN KNH1-RELATED"/>
    <property type="match status" value="1"/>
</dbReference>
<gene>
    <name evidence="7" type="ORF">SAMEA4029010_CIC11G00000003979</name>
</gene>
<evidence type="ECO:0000256" key="3">
    <source>
        <dbReference type="ARBA" id="ARBA00022729"/>
    </source>
</evidence>
<feature type="signal peptide" evidence="4">
    <location>
        <begin position="1"/>
        <end position="19"/>
    </location>
</feature>
<dbReference type="OrthoDB" id="2432613at2759"/>
<dbReference type="InterPro" id="IPR008659">
    <property type="entry name" value="Kre9/Knh1_C"/>
</dbReference>
<proteinExistence type="inferred from homology"/>
<evidence type="ECO:0000259" key="6">
    <source>
        <dbReference type="Pfam" id="PF10342"/>
    </source>
</evidence>
<dbReference type="STRING" id="45354.A0A1L0BD32"/>
<protein>
    <submittedName>
        <fullName evidence="7">CIC11C00000003979</fullName>
    </submittedName>
</protein>
<dbReference type="InterPro" id="IPR018466">
    <property type="entry name" value="Kre9/Knh1-like_N"/>
</dbReference>
<keyword evidence="8" id="KW-1185">Reference proteome</keyword>
<evidence type="ECO:0000259" key="5">
    <source>
        <dbReference type="Pfam" id="PF05390"/>
    </source>
</evidence>
<dbReference type="GO" id="GO:0005576">
    <property type="term" value="C:extracellular region"/>
    <property type="evidence" value="ECO:0007669"/>
    <property type="project" value="TreeGrafter"/>
</dbReference>
<evidence type="ECO:0000256" key="2">
    <source>
        <dbReference type="ARBA" id="ARBA00006816"/>
    </source>
</evidence>
<keyword evidence="3 4" id="KW-0732">Signal</keyword>
<sequence>MHLSSLWLLLVAFVARVAADVSISTPKSGSSFDASGGSATVTVNWGDDTDDSDSSTSLDKVTKYAIVLCTGSNSQIKPVKSLTTSLPKGSTSYEADISNSLGPNGEYFIQVYAQFSSANSFTIHYTNRFQLTGMTGATSDFTFSPALFSVTGEAPTPQIAVGDGTAVSVNSASFTVPYTLQTGRTRYAPMQLQPGTSVSLTAYSTRHATSAYTPYTSLSPSPNVYSTITPGWSYTVTSKFNSATVAAYPTYYYPASSRVQQASLSAANKRRWLD</sequence>
<dbReference type="Pfam" id="PF05390">
    <property type="entry name" value="Kre9_KNH1_C"/>
    <property type="match status" value="1"/>
</dbReference>
<name>A0A1L0BD32_9ASCO</name>
<reference evidence="7 8" key="1">
    <citation type="submission" date="2016-10" db="EMBL/GenBank/DDBJ databases">
        <authorList>
            <person name="de Groot N.N."/>
        </authorList>
    </citation>
    <scope>NUCLEOTIDE SEQUENCE [LARGE SCALE GENOMIC DNA]</scope>
    <source>
        <strain evidence="7 8">CBS 141442</strain>
    </source>
</reference>
<dbReference type="GO" id="GO:0006078">
    <property type="term" value="P:(1-&gt;6)-beta-D-glucan biosynthetic process"/>
    <property type="evidence" value="ECO:0007669"/>
    <property type="project" value="InterPro"/>
</dbReference>
<dbReference type="GO" id="GO:0031505">
    <property type="term" value="P:fungal-type cell wall organization"/>
    <property type="evidence" value="ECO:0007669"/>
    <property type="project" value="TreeGrafter"/>
</dbReference>
<dbReference type="PANTHER" id="PTHR28154:SF1">
    <property type="entry name" value="CELL WALL SYNTHESIS PROTEIN KNH1-RELATED"/>
    <property type="match status" value="1"/>
</dbReference>
<dbReference type="GO" id="GO:0042546">
    <property type="term" value="P:cell wall biogenesis"/>
    <property type="evidence" value="ECO:0007669"/>
    <property type="project" value="InterPro"/>
</dbReference>
<accession>A0A1L0BD32</accession>
<evidence type="ECO:0000256" key="1">
    <source>
        <dbReference type="ARBA" id="ARBA00004010"/>
    </source>
</evidence>
<dbReference type="Proteomes" id="UP000182334">
    <property type="component" value="Chromosome II"/>
</dbReference>
<feature type="domain" description="Yeast cell wall synthesis Kre9/Knh1-like N-terminal" evidence="6">
    <location>
        <begin position="25"/>
        <end position="131"/>
    </location>
</feature>
<organism evidence="7 8">
    <name type="scientific">Sungouiella intermedia</name>
    <dbReference type="NCBI Taxonomy" id="45354"/>
    <lineage>
        <taxon>Eukaryota</taxon>
        <taxon>Fungi</taxon>
        <taxon>Dikarya</taxon>
        <taxon>Ascomycota</taxon>
        <taxon>Saccharomycotina</taxon>
        <taxon>Pichiomycetes</taxon>
        <taxon>Metschnikowiaceae</taxon>
        <taxon>Sungouiella</taxon>
    </lineage>
</organism>
<comment type="similarity">
    <text evidence="2">Belongs to the KRE9/KNH1 family.</text>
</comment>
<evidence type="ECO:0000313" key="8">
    <source>
        <dbReference type="Proteomes" id="UP000182334"/>
    </source>
</evidence>
<comment type="function">
    <text evidence="1">Involved in cell wall beta(1-&gt;6) glucan synthesis.</text>
</comment>
<dbReference type="EMBL" id="LT635757">
    <property type="protein sequence ID" value="SGZ49535.1"/>
    <property type="molecule type" value="Genomic_DNA"/>
</dbReference>
<evidence type="ECO:0000313" key="7">
    <source>
        <dbReference type="EMBL" id="SGZ49535.1"/>
    </source>
</evidence>